<dbReference type="EMBL" id="GBRH01189314">
    <property type="protein sequence ID" value="JAE08582.1"/>
    <property type="molecule type" value="Transcribed_RNA"/>
</dbReference>
<proteinExistence type="predicted"/>
<protein>
    <submittedName>
        <fullName evidence="2">Uncharacterized protein</fullName>
    </submittedName>
</protein>
<dbReference type="AlphaFoldDB" id="A0A0A9F8E2"/>
<evidence type="ECO:0000313" key="2">
    <source>
        <dbReference type="EMBL" id="JAE08582.1"/>
    </source>
</evidence>
<accession>A0A0A9F8E2</accession>
<name>A0A0A9F8E2_ARUDO</name>
<feature type="region of interest" description="Disordered" evidence="1">
    <location>
        <begin position="38"/>
        <end position="60"/>
    </location>
</feature>
<organism evidence="2">
    <name type="scientific">Arundo donax</name>
    <name type="common">Giant reed</name>
    <name type="synonym">Donax arundinaceus</name>
    <dbReference type="NCBI Taxonomy" id="35708"/>
    <lineage>
        <taxon>Eukaryota</taxon>
        <taxon>Viridiplantae</taxon>
        <taxon>Streptophyta</taxon>
        <taxon>Embryophyta</taxon>
        <taxon>Tracheophyta</taxon>
        <taxon>Spermatophyta</taxon>
        <taxon>Magnoliopsida</taxon>
        <taxon>Liliopsida</taxon>
        <taxon>Poales</taxon>
        <taxon>Poaceae</taxon>
        <taxon>PACMAD clade</taxon>
        <taxon>Arundinoideae</taxon>
        <taxon>Arundineae</taxon>
        <taxon>Arundo</taxon>
    </lineage>
</organism>
<reference evidence="2" key="1">
    <citation type="submission" date="2014-09" db="EMBL/GenBank/DDBJ databases">
        <authorList>
            <person name="Magalhaes I.L.F."/>
            <person name="Oliveira U."/>
            <person name="Santos F.R."/>
            <person name="Vidigal T.H.D.A."/>
            <person name="Brescovit A.D."/>
            <person name="Santos A.J."/>
        </authorList>
    </citation>
    <scope>NUCLEOTIDE SEQUENCE</scope>
    <source>
        <tissue evidence="2">Shoot tissue taken approximately 20 cm above the soil surface</tissue>
    </source>
</reference>
<sequence>MLNSGSRRMVRHLPGPCLATPALSAASSSGVHRCFGAPIAATNREAAPARGSRPQAGRRS</sequence>
<reference evidence="2" key="2">
    <citation type="journal article" date="2015" name="Data Brief">
        <title>Shoot transcriptome of the giant reed, Arundo donax.</title>
        <authorList>
            <person name="Barrero R.A."/>
            <person name="Guerrero F.D."/>
            <person name="Moolhuijzen P."/>
            <person name="Goolsby J.A."/>
            <person name="Tidwell J."/>
            <person name="Bellgard S.E."/>
            <person name="Bellgard M.I."/>
        </authorList>
    </citation>
    <scope>NUCLEOTIDE SEQUENCE</scope>
    <source>
        <tissue evidence="2">Shoot tissue taken approximately 20 cm above the soil surface</tissue>
    </source>
</reference>
<evidence type="ECO:0000256" key="1">
    <source>
        <dbReference type="SAM" id="MobiDB-lite"/>
    </source>
</evidence>